<dbReference type="EMBL" id="JAKNID010000009">
    <property type="protein sequence ID" value="MCG4564634.1"/>
    <property type="molecule type" value="Genomic_DNA"/>
</dbReference>
<dbReference type="Proteomes" id="UP001108123">
    <property type="component" value="Unassembled WGS sequence"/>
</dbReference>
<sequence>MADQAEKLRKIMGKYSKKENINESKARKAKFIGVTSGKGGVGKTNFTVNLAISLRKLGYKVVIVDGDLGLANVDLITGTCLEYNISDIFLQGKSIFDIMTEGPDGIKIISGGSGITEFHLLNGENLNRFINEIEKLENYFDFIIMDTGAGISGNVIKFLLLADDLVLLITPDPTSLMDGYALLKTVVLYGYIGDIKTVINMAGSKGEAEEVYNKLNGVSNRFLNRDVEFLGYLNKSSIVANAVKKQRPFVLDKPNSSVSKKINNIALKFIDTEKSKFLKTKSFSQRFKEFFLGEGDLNK</sequence>
<dbReference type="InterPro" id="IPR025501">
    <property type="entry name" value="MinD_FleN"/>
</dbReference>
<dbReference type="GO" id="GO:0009898">
    <property type="term" value="C:cytoplasmic side of plasma membrane"/>
    <property type="evidence" value="ECO:0007669"/>
    <property type="project" value="TreeGrafter"/>
</dbReference>
<keyword evidence="2" id="KW-0067">ATP-binding</keyword>
<dbReference type="CDD" id="cd02038">
    <property type="entry name" value="FlhG-like"/>
    <property type="match status" value="1"/>
</dbReference>
<organism evidence="3 4">
    <name type="scientific">Anaerosalibacter bizertensis</name>
    <dbReference type="NCBI Taxonomy" id="932217"/>
    <lineage>
        <taxon>Bacteria</taxon>
        <taxon>Bacillati</taxon>
        <taxon>Bacillota</taxon>
        <taxon>Tissierellia</taxon>
        <taxon>Tissierellales</taxon>
        <taxon>Sporanaerobacteraceae</taxon>
        <taxon>Anaerosalibacter</taxon>
    </lineage>
</organism>
<dbReference type="RefSeq" id="WP_216383821.1">
    <property type="nucleotide sequence ID" value="NZ_JAHLOA010000004.1"/>
</dbReference>
<gene>
    <name evidence="3" type="ORF">L0P62_04145</name>
</gene>
<proteinExistence type="predicted"/>
<dbReference type="PANTHER" id="PTHR43384">
    <property type="entry name" value="SEPTUM SITE-DETERMINING PROTEIN MIND HOMOLOG, CHLOROPLASTIC-RELATED"/>
    <property type="match status" value="1"/>
</dbReference>
<name>A0A9Q4AB50_9FIRM</name>
<dbReference type="InterPro" id="IPR050625">
    <property type="entry name" value="ParA/MinD_ATPase"/>
</dbReference>
<dbReference type="GO" id="GO:0051782">
    <property type="term" value="P:negative regulation of cell division"/>
    <property type="evidence" value="ECO:0007669"/>
    <property type="project" value="TreeGrafter"/>
</dbReference>
<accession>A0A9Q4AB50</accession>
<dbReference type="GO" id="GO:0016887">
    <property type="term" value="F:ATP hydrolysis activity"/>
    <property type="evidence" value="ECO:0007669"/>
    <property type="project" value="TreeGrafter"/>
</dbReference>
<keyword evidence="1" id="KW-0547">Nucleotide-binding</keyword>
<comment type="caution">
    <text evidence="3">The sequence shown here is derived from an EMBL/GenBank/DDBJ whole genome shotgun (WGS) entry which is preliminary data.</text>
</comment>
<dbReference type="PIRSF" id="PIRSF003092">
    <property type="entry name" value="MinD"/>
    <property type="match status" value="1"/>
</dbReference>
<dbReference type="GO" id="GO:0005524">
    <property type="term" value="F:ATP binding"/>
    <property type="evidence" value="ECO:0007669"/>
    <property type="project" value="UniProtKB-KW"/>
</dbReference>
<reference evidence="3" key="1">
    <citation type="submission" date="2022-01" db="EMBL/GenBank/DDBJ databases">
        <title>Collection of gut derived symbiotic bacterial strains cultured from healthy donors.</title>
        <authorList>
            <person name="Lin H."/>
            <person name="Kohout C."/>
            <person name="Waligurski E."/>
            <person name="Pamer E.G."/>
        </authorList>
    </citation>
    <scope>NUCLEOTIDE SEQUENCE</scope>
    <source>
        <strain evidence="3">MSK.14.39</strain>
    </source>
</reference>
<evidence type="ECO:0000313" key="4">
    <source>
        <dbReference type="Proteomes" id="UP001108123"/>
    </source>
</evidence>
<dbReference type="InterPro" id="IPR033875">
    <property type="entry name" value="FlhG"/>
</dbReference>
<dbReference type="InterPro" id="IPR033756">
    <property type="entry name" value="YlxH/NBP35"/>
</dbReference>
<dbReference type="AlphaFoldDB" id="A0A9Q4AB50"/>
<dbReference type="Pfam" id="PF10609">
    <property type="entry name" value="ParA"/>
    <property type="match status" value="1"/>
</dbReference>
<evidence type="ECO:0000256" key="2">
    <source>
        <dbReference type="ARBA" id="ARBA00022840"/>
    </source>
</evidence>
<keyword evidence="4" id="KW-1185">Reference proteome</keyword>
<dbReference type="PANTHER" id="PTHR43384:SF4">
    <property type="entry name" value="CELLULOSE BIOSYNTHESIS PROTEIN BCSQ-RELATED"/>
    <property type="match status" value="1"/>
</dbReference>
<evidence type="ECO:0000256" key="1">
    <source>
        <dbReference type="ARBA" id="ARBA00022741"/>
    </source>
</evidence>
<protein>
    <submittedName>
        <fullName evidence="3">MinD/ParA family protein</fullName>
    </submittedName>
</protein>
<evidence type="ECO:0000313" key="3">
    <source>
        <dbReference type="EMBL" id="MCG4564634.1"/>
    </source>
</evidence>
<dbReference type="GO" id="GO:0005829">
    <property type="term" value="C:cytosol"/>
    <property type="evidence" value="ECO:0007669"/>
    <property type="project" value="TreeGrafter"/>
</dbReference>